<dbReference type="PANTHER" id="PTHR31342:SF18">
    <property type="entry name" value="OS01G0651932 PROTEIN"/>
    <property type="match status" value="1"/>
</dbReference>
<feature type="compositionally biased region" description="Pro residues" evidence="3">
    <location>
        <begin position="239"/>
        <end position="255"/>
    </location>
</feature>
<feature type="region of interest" description="Disordered" evidence="3">
    <location>
        <begin position="181"/>
        <end position="283"/>
    </location>
</feature>
<evidence type="ECO:0000313" key="5">
    <source>
        <dbReference type="EMBL" id="KAG0454740.1"/>
    </source>
</evidence>
<dbReference type="EMBL" id="JADCNL010000013">
    <property type="protein sequence ID" value="KAG0454740.1"/>
    <property type="molecule type" value="Genomic_DNA"/>
</dbReference>
<feature type="compositionally biased region" description="Pro residues" evidence="3">
    <location>
        <begin position="267"/>
        <end position="279"/>
    </location>
</feature>
<dbReference type="GO" id="GO:0055028">
    <property type="term" value="C:cortical microtubule"/>
    <property type="evidence" value="ECO:0007669"/>
    <property type="project" value="TreeGrafter"/>
</dbReference>
<dbReference type="GO" id="GO:0072699">
    <property type="term" value="P:protein localization to cortical microtubule cytoskeleton"/>
    <property type="evidence" value="ECO:0007669"/>
    <property type="project" value="TreeGrafter"/>
</dbReference>
<name>A0A835PLQ0_VANPL</name>
<reference evidence="5 6" key="1">
    <citation type="journal article" date="2020" name="Nat. Food">
        <title>A phased Vanilla planifolia genome enables genetic improvement of flavour and production.</title>
        <authorList>
            <person name="Hasing T."/>
            <person name="Tang H."/>
            <person name="Brym M."/>
            <person name="Khazi F."/>
            <person name="Huang T."/>
            <person name="Chambers A.H."/>
        </authorList>
    </citation>
    <scope>NUCLEOTIDE SEQUENCE [LARGE SCALE GENOMIC DNA]</scope>
    <source>
        <tissue evidence="5">Leaf</tissue>
    </source>
</reference>
<feature type="coiled-coil region" evidence="2">
    <location>
        <begin position="90"/>
        <end position="124"/>
    </location>
</feature>
<evidence type="ECO:0000256" key="2">
    <source>
        <dbReference type="SAM" id="Coils"/>
    </source>
</evidence>
<feature type="compositionally biased region" description="Basic and acidic residues" evidence="3">
    <location>
        <begin position="181"/>
        <end position="204"/>
    </location>
</feature>
<accession>A0A835PLQ0</accession>
<evidence type="ECO:0000313" key="6">
    <source>
        <dbReference type="Proteomes" id="UP000636800"/>
    </source>
</evidence>
<proteinExistence type="predicted"/>
<keyword evidence="4" id="KW-0472">Membrane</keyword>
<keyword evidence="6" id="KW-1185">Reference proteome</keyword>
<dbReference type="Proteomes" id="UP000636800">
    <property type="component" value="Chromosome 13"/>
</dbReference>
<protein>
    <submittedName>
        <fullName evidence="5">Uncharacterized protein</fullName>
    </submittedName>
</protein>
<keyword evidence="1 2" id="KW-0175">Coiled coil</keyword>
<dbReference type="AlphaFoldDB" id="A0A835PLQ0"/>
<evidence type="ECO:0000256" key="4">
    <source>
        <dbReference type="SAM" id="Phobius"/>
    </source>
</evidence>
<feature type="compositionally biased region" description="Low complexity" evidence="3">
    <location>
        <begin position="17"/>
        <end position="28"/>
    </location>
</feature>
<feature type="region of interest" description="Disordered" evidence="3">
    <location>
        <begin position="1"/>
        <end position="38"/>
    </location>
</feature>
<gene>
    <name evidence="5" type="ORF">HPP92_024032</name>
</gene>
<feature type="transmembrane region" description="Helical" evidence="4">
    <location>
        <begin position="365"/>
        <end position="387"/>
    </location>
</feature>
<feature type="compositionally biased region" description="Basic and acidic residues" evidence="3">
    <location>
        <begin position="29"/>
        <end position="38"/>
    </location>
</feature>
<keyword evidence="4" id="KW-1133">Transmembrane helix</keyword>
<dbReference type="InterPro" id="IPR040265">
    <property type="entry name" value="CHUP1/IPGA1-like"/>
</dbReference>
<dbReference type="OrthoDB" id="1938687at2759"/>
<keyword evidence="4" id="KW-0812">Transmembrane</keyword>
<evidence type="ECO:0000256" key="1">
    <source>
        <dbReference type="ARBA" id="ARBA00023054"/>
    </source>
</evidence>
<evidence type="ECO:0000256" key="3">
    <source>
        <dbReference type="SAM" id="MobiDB-lite"/>
    </source>
</evidence>
<comment type="caution">
    <text evidence="5">The sequence shown here is derived from an EMBL/GenBank/DDBJ whole genome shotgun (WGS) entry which is preliminary data.</text>
</comment>
<organism evidence="5 6">
    <name type="scientific">Vanilla planifolia</name>
    <name type="common">Vanilla</name>
    <dbReference type="NCBI Taxonomy" id="51239"/>
    <lineage>
        <taxon>Eukaryota</taxon>
        <taxon>Viridiplantae</taxon>
        <taxon>Streptophyta</taxon>
        <taxon>Embryophyta</taxon>
        <taxon>Tracheophyta</taxon>
        <taxon>Spermatophyta</taxon>
        <taxon>Magnoliopsida</taxon>
        <taxon>Liliopsida</taxon>
        <taxon>Asparagales</taxon>
        <taxon>Orchidaceae</taxon>
        <taxon>Vanilloideae</taxon>
        <taxon>Vanilleae</taxon>
        <taxon>Vanilla</taxon>
    </lineage>
</organism>
<sequence length="389" mass="43397">MGLQKSLGTPTLKASRRSSSSPASGKASFSKDKEKEEGLKMELLEHKMPFLEKEVTAKKDELDRAMQGVMGLEAENRGLRFEVEVLRVKIREMEEVVRLKEGKMSGMEAEIEELRRMVAAQQRELCRFRSGAEEVDEFSSSQRVHGVVNASERSFLLDNFRKSPICSNIGSINEVLKQYAEDSKGEQRKIERIYPPRSEKELTSKNRLPRIPKPPPLPSTASHHCPSSPETDATTPRKGNPPPNLAELPPIPPPSKFYSAVAEIGNPVPPPPPPPPPPTSGKNAKLGTTLVRRVPELVEFYHLLMRRDSKKDSGAPVGDTPAANTRSMIGEIENRSSHLLAASSRPCRLPLKFYSLRRCHGIFEIAIPVSMNLLIYPLGEFVIYIYICI</sequence>
<dbReference type="PANTHER" id="PTHR31342">
    <property type="entry name" value="PROTEIN CHUP1, CHLOROPLASTIC"/>
    <property type="match status" value="1"/>
</dbReference>